<dbReference type="PANTHER" id="PTHR43196:SF2">
    <property type="entry name" value="PHOSPHOADENOSINE PHOSPHOSULFATE REDUCTASE"/>
    <property type="match status" value="1"/>
</dbReference>
<dbReference type="SUPFAM" id="SSF52402">
    <property type="entry name" value="Adenine nucleotide alpha hydrolases-like"/>
    <property type="match status" value="1"/>
</dbReference>
<reference evidence="3" key="1">
    <citation type="journal article" date="2019" name="Int. J. Syst. Evol. Microbiol.">
        <title>The Global Catalogue of Microorganisms (GCM) 10K type strain sequencing project: providing services to taxonomists for standard genome sequencing and annotation.</title>
        <authorList>
            <consortium name="The Broad Institute Genomics Platform"/>
            <consortium name="The Broad Institute Genome Sequencing Center for Infectious Disease"/>
            <person name="Wu L."/>
            <person name="Ma J."/>
        </authorList>
    </citation>
    <scope>NUCLEOTIDE SEQUENCE [LARGE SCALE GENOMIC DNA]</scope>
    <source>
        <strain evidence="3">NBRC 3266</strain>
    </source>
</reference>
<dbReference type="Proteomes" id="UP001156629">
    <property type="component" value="Unassembled WGS sequence"/>
</dbReference>
<dbReference type="InterPro" id="IPR050128">
    <property type="entry name" value="Sulfate_adenylyltrnsfr_sub2"/>
</dbReference>
<dbReference type="InterPro" id="IPR014729">
    <property type="entry name" value="Rossmann-like_a/b/a_fold"/>
</dbReference>
<dbReference type="InterPro" id="IPR002500">
    <property type="entry name" value="PAPS_reduct_dom"/>
</dbReference>
<comment type="caution">
    <text evidence="2">The sequence shown here is derived from an EMBL/GenBank/DDBJ whole genome shotgun (WGS) entry which is preliminary data.</text>
</comment>
<keyword evidence="3" id="KW-1185">Reference proteome</keyword>
<evidence type="ECO:0000313" key="3">
    <source>
        <dbReference type="Proteomes" id="UP001156629"/>
    </source>
</evidence>
<sequence length="326" mass="36386">MDIMSPDLASYDHIIVAVSGGKDGAACLLALLEADAPAERIEVWHHEVDGAGRSFMDWPSTGPYVAALARDFSLPLYRSWREGGFEREMLRDAAPTAPVVFETPDGVIRAGGQGPEGTRLRFPQVSASLSVRWCSASLKVEVADRALRGQDRLLSRRTLMVTGERAEESPARAHYAAFEPHRTDTRNGTRRRRHVDHFRPVHAWSEAKVWDILRRWRVMPAFPYQVGFSRLSCAFCIFGNADQFATLKWMDANRFARLVNYEKDFGCTIKHDRGFDQLASEGALYHAARSRPDLVAACLSERPLQTVLTEDWILPVGAYGTGGGPL</sequence>
<evidence type="ECO:0000259" key="1">
    <source>
        <dbReference type="Pfam" id="PF01507"/>
    </source>
</evidence>
<dbReference type="EMBL" id="BSNV01000047">
    <property type="protein sequence ID" value="GLQ67089.1"/>
    <property type="molecule type" value="Genomic_DNA"/>
</dbReference>
<protein>
    <recommendedName>
        <fullName evidence="1">Phosphoadenosine phosphosulphate reductase domain-containing protein</fullName>
    </recommendedName>
</protein>
<organism evidence="2 3">
    <name type="scientific">Gluconobacter kondonii</name>
    <dbReference type="NCBI Taxonomy" id="941463"/>
    <lineage>
        <taxon>Bacteria</taxon>
        <taxon>Pseudomonadati</taxon>
        <taxon>Pseudomonadota</taxon>
        <taxon>Alphaproteobacteria</taxon>
        <taxon>Acetobacterales</taxon>
        <taxon>Acetobacteraceae</taxon>
        <taxon>Gluconobacter</taxon>
    </lineage>
</organism>
<accession>A0ABQ5WVT0</accession>
<dbReference type="Pfam" id="PF01507">
    <property type="entry name" value="PAPS_reduct"/>
    <property type="match status" value="1"/>
</dbReference>
<dbReference type="PANTHER" id="PTHR43196">
    <property type="entry name" value="SULFATE ADENYLYLTRANSFERASE SUBUNIT 2"/>
    <property type="match status" value="1"/>
</dbReference>
<gene>
    <name evidence="2" type="ORF">GCM10007870_26740</name>
</gene>
<feature type="domain" description="Phosphoadenosine phosphosulphate reductase" evidence="1">
    <location>
        <begin position="131"/>
        <end position="236"/>
    </location>
</feature>
<dbReference type="Gene3D" id="3.40.50.620">
    <property type="entry name" value="HUPs"/>
    <property type="match status" value="1"/>
</dbReference>
<evidence type="ECO:0000313" key="2">
    <source>
        <dbReference type="EMBL" id="GLQ67089.1"/>
    </source>
</evidence>
<proteinExistence type="predicted"/>
<name>A0ABQ5WVT0_9PROT</name>